<dbReference type="Proteomes" id="UP000702952">
    <property type="component" value="Unassembled WGS sequence"/>
</dbReference>
<evidence type="ECO:0000313" key="1">
    <source>
        <dbReference type="EMBL" id="NTC29805.1"/>
    </source>
</evidence>
<dbReference type="AlphaFoldDB" id="A0AA44F6Z0"/>
<evidence type="ECO:0000313" key="2">
    <source>
        <dbReference type="Proteomes" id="UP000702952"/>
    </source>
</evidence>
<name>A0AA44F6Z0_AGRTU</name>
<dbReference type="EMBL" id="JAAMAY010000027">
    <property type="protein sequence ID" value="NTC29805.1"/>
    <property type="molecule type" value="Genomic_DNA"/>
</dbReference>
<gene>
    <name evidence="1" type="ORF">G6M46_16865</name>
</gene>
<accession>A0AA44F6Z0</accession>
<comment type="caution">
    <text evidence="1">The sequence shown here is derived from an EMBL/GenBank/DDBJ whole genome shotgun (WGS) entry which is preliminary data.</text>
</comment>
<sequence length="71" mass="8096">MSNIVFLRFHQPMLDEPVYDQTDEVAQSIPNFALPDIMRELEAKLGVMLVCLTELQEIFNNEISGKEVSPT</sequence>
<proteinExistence type="predicted"/>
<reference evidence="1" key="1">
    <citation type="journal article" date="2020" name="Science">
        <title>Unexpected conservation and global transmission of agrobacterial virulence plasmids.</title>
        <authorList>
            <person name="Weisberg A.J."/>
            <person name="Davis E.W. 2nd"/>
            <person name="Tabima J."/>
            <person name="Belcher M.S."/>
            <person name="Miller M."/>
            <person name="Kuo C.H."/>
            <person name="Loper J.E."/>
            <person name="Grunwald N.J."/>
            <person name="Putnam M.L."/>
            <person name="Chang J.H."/>
        </authorList>
    </citation>
    <scope>NUCLEOTIDE SEQUENCE</scope>
    <source>
        <strain evidence="1">17-1853-1a</strain>
    </source>
</reference>
<dbReference type="RefSeq" id="WP_174019060.1">
    <property type="nucleotide sequence ID" value="NZ_JAAMAW010000021.1"/>
</dbReference>
<organism evidence="1 2">
    <name type="scientific">Agrobacterium tumefaciens</name>
    <dbReference type="NCBI Taxonomy" id="358"/>
    <lineage>
        <taxon>Bacteria</taxon>
        <taxon>Pseudomonadati</taxon>
        <taxon>Pseudomonadota</taxon>
        <taxon>Alphaproteobacteria</taxon>
        <taxon>Hyphomicrobiales</taxon>
        <taxon>Rhizobiaceae</taxon>
        <taxon>Rhizobium/Agrobacterium group</taxon>
        <taxon>Agrobacterium</taxon>
        <taxon>Agrobacterium tumefaciens complex</taxon>
    </lineage>
</organism>
<protein>
    <submittedName>
        <fullName evidence="1">Uncharacterized protein</fullName>
    </submittedName>
</protein>